<evidence type="ECO:0000313" key="2">
    <source>
        <dbReference type="EMBL" id="MDQ0465612.1"/>
    </source>
</evidence>
<keyword evidence="1" id="KW-0812">Transmembrane</keyword>
<accession>A0ABU0IUC8</accession>
<proteinExistence type="predicted"/>
<dbReference type="EMBL" id="JAUSVS010000007">
    <property type="protein sequence ID" value="MDQ0465612.1"/>
    <property type="molecule type" value="Genomic_DNA"/>
</dbReference>
<reference evidence="2 3" key="1">
    <citation type="submission" date="2023-07" db="EMBL/GenBank/DDBJ databases">
        <title>Genomic Encyclopedia of Type Strains, Phase IV (KMG-IV): sequencing the most valuable type-strain genomes for metagenomic binning, comparative biology and taxonomic classification.</title>
        <authorList>
            <person name="Goeker M."/>
        </authorList>
    </citation>
    <scope>NUCLEOTIDE SEQUENCE [LARGE SCALE GENOMIC DNA]</scope>
    <source>
        <strain evidence="2 3">DSM 18695</strain>
    </source>
</reference>
<feature type="transmembrane region" description="Helical" evidence="1">
    <location>
        <begin position="62"/>
        <end position="80"/>
    </location>
</feature>
<keyword evidence="1" id="KW-1133">Transmembrane helix</keyword>
<dbReference type="PANTHER" id="PTHR28008">
    <property type="entry name" value="DOMAIN PROTEIN, PUTATIVE (AFU_ORTHOLOGUE AFUA_3G10980)-RELATED"/>
    <property type="match status" value="1"/>
</dbReference>
<gene>
    <name evidence="2" type="ORF">QO010_003401</name>
</gene>
<evidence type="ECO:0000313" key="3">
    <source>
        <dbReference type="Proteomes" id="UP001228905"/>
    </source>
</evidence>
<dbReference type="RefSeq" id="WP_307351083.1">
    <property type="nucleotide sequence ID" value="NZ_JAUSVS010000007.1"/>
</dbReference>
<organism evidence="2 3">
    <name type="scientific">Caulobacter ginsengisoli</name>
    <dbReference type="NCBI Taxonomy" id="400775"/>
    <lineage>
        <taxon>Bacteria</taxon>
        <taxon>Pseudomonadati</taxon>
        <taxon>Pseudomonadota</taxon>
        <taxon>Alphaproteobacteria</taxon>
        <taxon>Caulobacterales</taxon>
        <taxon>Caulobacteraceae</taxon>
        <taxon>Caulobacter</taxon>
    </lineage>
</organism>
<dbReference type="Proteomes" id="UP001228905">
    <property type="component" value="Unassembled WGS sequence"/>
</dbReference>
<sequence>MIPRPIRLAAFVIACGLVLYLSLAPTTAIPQVSLSDKIEHSAAYLGLSLLGVWAFPAWVRRVAIGLVLGGIGVELAQAAMGWGRQGDPLDALANTLGVAVGVGLALLIGLGWRRLRPA</sequence>
<keyword evidence="1" id="KW-0472">Membrane</keyword>
<evidence type="ECO:0000256" key="1">
    <source>
        <dbReference type="SAM" id="Phobius"/>
    </source>
</evidence>
<keyword evidence="3" id="KW-1185">Reference proteome</keyword>
<protein>
    <submittedName>
        <fullName evidence="2">VanZ family protein</fullName>
    </submittedName>
</protein>
<dbReference type="PANTHER" id="PTHR28008:SF1">
    <property type="entry name" value="DOMAIN PROTEIN, PUTATIVE (AFU_ORTHOLOGUE AFUA_3G10980)-RELATED"/>
    <property type="match status" value="1"/>
</dbReference>
<comment type="caution">
    <text evidence="2">The sequence shown here is derived from an EMBL/GenBank/DDBJ whole genome shotgun (WGS) entry which is preliminary data.</text>
</comment>
<name>A0ABU0IUC8_9CAUL</name>
<feature type="transmembrane region" description="Helical" evidence="1">
    <location>
        <begin position="38"/>
        <end position="55"/>
    </location>
</feature>
<feature type="transmembrane region" description="Helical" evidence="1">
    <location>
        <begin position="92"/>
        <end position="112"/>
    </location>
</feature>